<comment type="cofactor">
    <cofactor evidence="8">
        <name>Fe(2+)</name>
        <dbReference type="ChEBI" id="CHEBI:29033"/>
    </cofactor>
    <text evidence="8">Binds 1 Fe(2+) ion per subunit.</text>
</comment>
<gene>
    <name evidence="8" type="primary">tsaD</name>
    <name evidence="10" type="ordered locus">Adeg_0150</name>
</gene>
<keyword evidence="3 8" id="KW-0819">tRNA processing</keyword>
<dbReference type="PRINTS" id="PR00789">
    <property type="entry name" value="OSIALOPTASE"/>
</dbReference>
<feature type="binding site" evidence="8">
    <location>
        <position position="279"/>
    </location>
    <ligand>
        <name>substrate</name>
    </ligand>
</feature>
<feature type="binding site" evidence="8">
    <location>
        <begin position="139"/>
        <end position="143"/>
    </location>
    <ligand>
        <name>substrate</name>
    </ligand>
</feature>
<sequence>MKNGKVLILGIETSCDETAAAVVADGYEILSNVVSSQVEIHRCFGGVVPEVASRRHLEMLNPVIDLALKEAGVSFDDLDAVAVTQGPGLLGSLLVGLMAAKSLAFALKLPLIAVHHIKAHVYANFLAYPRVEFPFVALVVSGGHTDLIYATSHSDFRLIGRTKDDAAGEAFDKVARFLGLEYPGGPAIERKARQGDPAAFPLPHLQRTGEDFDTSFSGLKTAVIYRWRQAQEKGEKVRVEDVAASFQATVVEILQEKAFAAVRAFKVPTLLLAGGVAANGHLRARFTTRAQEEGINLLIPPPALCTDNAAMVAAAAYYQFLRGDFAPLTISAEAGLPLG</sequence>
<dbReference type="InterPro" id="IPR022450">
    <property type="entry name" value="TsaD"/>
</dbReference>
<feature type="binding site" evidence="8">
    <location>
        <position position="172"/>
    </location>
    <ligand>
        <name>substrate</name>
    </ligand>
</feature>
<keyword evidence="11" id="KW-1185">Reference proteome</keyword>
<keyword evidence="10" id="KW-0378">Hydrolase</keyword>
<comment type="subcellular location">
    <subcellularLocation>
        <location evidence="8">Cytoplasm</location>
    </subcellularLocation>
</comment>
<dbReference type="InterPro" id="IPR017861">
    <property type="entry name" value="KAE1/TsaD"/>
</dbReference>
<dbReference type="InterPro" id="IPR043129">
    <property type="entry name" value="ATPase_NBD"/>
</dbReference>
<keyword evidence="6 8" id="KW-0012">Acyltransferase</keyword>
<feature type="binding site" evidence="8">
    <location>
        <position position="120"/>
    </location>
    <ligand>
        <name>Fe cation</name>
        <dbReference type="ChEBI" id="CHEBI:24875"/>
    </ligand>
</feature>
<comment type="similarity">
    <text evidence="8">Belongs to the KAE1 / TsaD family.</text>
</comment>
<dbReference type="STRING" id="429009.Adeg_0150"/>
<dbReference type="HOGENOM" id="CLU_023208_0_2_9"/>
<name>C9RAP5_AMMDK</name>
<feature type="binding site" evidence="8">
    <location>
        <position position="116"/>
    </location>
    <ligand>
        <name>Fe cation</name>
        <dbReference type="ChEBI" id="CHEBI:24875"/>
    </ligand>
</feature>
<dbReference type="eggNOG" id="COG0533">
    <property type="taxonomic scope" value="Bacteria"/>
</dbReference>
<dbReference type="NCBIfam" id="TIGR03723">
    <property type="entry name" value="T6A_TsaD_YgjD"/>
    <property type="match status" value="1"/>
</dbReference>
<dbReference type="Gene3D" id="3.30.420.40">
    <property type="match status" value="2"/>
</dbReference>
<evidence type="ECO:0000256" key="5">
    <source>
        <dbReference type="ARBA" id="ARBA00023004"/>
    </source>
</evidence>
<dbReference type="PANTHER" id="PTHR11735:SF6">
    <property type="entry name" value="TRNA N6-ADENOSINE THREONYLCARBAMOYLTRANSFERASE, MITOCHONDRIAL"/>
    <property type="match status" value="1"/>
</dbReference>
<reference evidence="10 11" key="1">
    <citation type="submission" date="2009-10" db="EMBL/GenBank/DDBJ databases">
        <title>Complete sequence of chromosome of Ammonifex degensii KC4.</title>
        <authorList>
            <consortium name="US DOE Joint Genome Institute"/>
            <person name="Kerfeld C."/>
            <person name="Goodner B."/>
            <person name="Huber H."/>
            <person name="Stetter K."/>
            <person name="Lucas S."/>
            <person name="Copeland A."/>
            <person name="Lapidus A."/>
            <person name="Glavina del Rio T."/>
            <person name="Dalin E."/>
            <person name="Tice H."/>
            <person name="Bruce D."/>
            <person name="Goodwin L."/>
            <person name="Pitluck S."/>
            <person name="Saunders E."/>
            <person name="Brettin T."/>
            <person name="Detter J.C."/>
            <person name="Han C."/>
            <person name="Larimer F."/>
            <person name="Land M."/>
            <person name="Hauser L."/>
            <person name="Kyrpides N."/>
            <person name="Ovchinnikova G."/>
            <person name="Richardson P."/>
        </authorList>
    </citation>
    <scope>NUCLEOTIDE SEQUENCE [LARGE SCALE GENOMIC DNA]</scope>
    <source>
        <strain evidence="11">DSM 10501 / KC4</strain>
    </source>
</reference>
<keyword evidence="5 8" id="KW-0408">Iron</keyword>
<dbReference type="PROSITE" id="PS01016">
    <property type="entry name" value="GLYCOPROTEASE"/>
    <property type="match status" value="1"/>
</dbReference>
<comment type="function">
    <text evidence="8">Required for the formation of a threonylcarbamoyl group on adenosine at position 37 (t(6)A37) in tRNAs that read codons beginning with adenine. Is involved in the transfer of the threonylcarbamoyl moiety of threonylcarbamoyl-AMP (TC-AMP) to the N6 group of A37, together with TsaE and TsaB. TsaD likely plays a direct catalytic role in this reaction.</text>
</comment>
<dbReference type="NCBIfam" id="TIGR00329">
    <property type="entry name" value="gcp_kae1"/>
    <property type="match status" value="1"/>
</dbReference>
<dbReference type="RefSeq" id="WP_015738200.1">
    <property type="nucleotide sequence ID" value="NC_013385.1"/>
</dbReference>
<evidence type="ECO:0000259" key="9">
    <source>
        <dbReference type="Pfam" id="PF00814"/>
    </source>
</evidence>
<evidence type="ECO:0000256" key="2">
    <source>
        <dbReference type="ARBA" id="ARBA00022679"/>
    </source>
</evidence>
<proteinExistence type="inferred from homology"/>
<keyword evidence="4 8" id="KW-0479">Metal-binding</keyword>
<dbReference type="EMBL" id="CP001785">
    <property type="protein sequence ID" value="ACX51322.1"/>
    <property type="molecule type" value="Genomic_DNA"/>
</dbReference>
<dbReference type="AlphaFoldDB" id="C9RAP5"/>
<dbReference type="GO" id="GO:0061711">
    <property type="term" value="F:tRNA N(6)-L-threonylcarbamoyladenine synthase activity"/>
    <property type="evidence" value="ECO:0007669"/>
    <property type="project" value="UniProtKB-EC"/>
</dbReference>
<dbReference type="GO" id="GO:0005737">
    <property type="term" value="C:cytoplasm"/>
    <property type="evidence" value="ECO:0007669"/>
    <property type="project" value="UniProtKB-SubCell"/>
</dbReference>
<evidence type="ECO:0000256" key="8">
    <source>
        <dbReference type="HAMAP-Rule" id="MF_01445"/>
    </source>
</evidence>
<comment type="catalytic activity">
    <reaction evidence="7 8">
        <text>L-threonylcarbamoyladenylate + adenosine(37) in tRNA = N(6)-L-threonylcarbamoyladenosine(37) in tRNA + AMP + H(+)</text>
        <dbReference type="Rhea" id="RHEA:37059"/>
        <dbReference type="Rhea" id="RHEA-COMP:10162"/>
        <dbReference type="Rhea" id="RHEA-COMP:10163"/>
        <dbReference type="ChEBI" id="CHEBI:15378"/>
        <dbReference type="ChEBI" id="CHEBI:73682"/>
        <dbReference type="ChEBI" id="CHEBI:74411"/>
        <dbReference type="ChEBI" id="CHEBI:74418"/>
        <dbReference type="ChEBI" id="CHEBI:456215"/>
        <dbReference type="EC" id="2.3.1.234"/>
    </reaction>
</comment>
<dbReference type="FunFam" id="3.30.420.40:FF:000012">
    <property type="entry name" value="tRNA N6-adenosine threonylcarbamoyltransferase"/>
    <property type="match status" value="1"/>
</dbReference>
<dbReference type="HAMAP" id="MF_01445">
    <property type="entry name" value="TsaD"/>
    <property type="match status" value="1"/>
</dbReference>
<evidence type="ECO:0000313" key="10">
    <source>
        <dbReference type="EMBL" id="ACX51322.1"/>
    </source>
</evidence>
<organism evidence="10 11">
    <name type="scientific">Ammonifex degensii (strain DSM 10501 / KC4)</name>
    <dbReference type="NCBI Taxonomy" id="429009"/>
    <lineage>
        <taxon>Bacteria</taxon>
        <taxon>Bacillati</taxon>
        <taxon>Bacillota</taxon>
        <taxon>Clostridia</taxon>
        <taxon>Thermoanaerobacterales</taxon>
        <taxon>Thermoanaerobacteraceae</taxon>
        <taxon>Ammonifex</taxon>
    </lineage>
</organism>
<feature type="domain" description="Gcp-like" evidence="9">
    <location>
        <begin position="28"/>
        <end position="313"/>
    </location>
</feature>
<dbReference type="GO" id="GO:0016787">
    <property type="term" value="F:hydrolase activity"/>
    <property type="evidence" value="ECO:0007669"/>
    <property type="project" value="UniProtKB-KW"/>
</dbReference>
<dbReference type="SUPFAM" id="SSF53067">
    <property type="entry name" value="Actin-like ATPase domain"/>
    <property type="match status" value="2"/>
</dbReference>
<dbReference type="FunFam" id="3.30.420.40:FF:000040">
    <property type="entry name" value="tRNA N6-adenosine threonylcarbamoyltransferase"/>
    <property type="match status" value="1"/>
</dbReference>
<feature type="binding site" evidence="8">
    <location>
        <position position="307"/>
    </location>
    <ligand>
        <name>Fe cation</name>
        <dbReference type="ChEBI" id="CHEBI:24875"/>
    </ligand>
</feature>
<dbReference type="Proteomes" id="UP000002620">
    <property type="component" value="Chromosome"/>
</dbReference>
<evidence type="ECO:0000256" key="1">
    <source>
        <dbReference type="ARBA" id="ARBA00022490"/>
    </source>
</evidence>
<dbReference type="InterPro" id="IPR000905">
    <property type="entry name" value="Gcp-like_dom"/>
</dbReference>
<evidence type="ECO:0000256" key="7">
    <source>
        <dbReference type="ARBA" id="ARBA00048117"/>
    </source>
</evidence>
<evidence type="ECO:0000256" key="4">
    <source>
        <dbReference type="ARBA" id="ARBA00022723"/>
    </source>
</evidence>
<dbReference type="OrthoDB" id="9806197at2"/>
<evidence type="ECO:0000256" key="3">
    <source>
        <dbReference type="ARBA" id="ARBA00022694"/>
    </source>
</evidence>
<dbReference type="GO" id="GO:0002949">
    <property type="term" value="P:tRNA threonylcarbamoyladenosine modification"/>
    <property type="evidence" value="ECO:0007669"/>
    <property type="project" value="UniProtKB-UniRule"/>
</dbReference>
<feature type="binding site" evidence="8">
    <location>
        <position position="189"/>
    </location>
    <ligand>
        <name>substrate</name>
    </ligand>
</feature>
<evidence type="ECO:0000313" key="11">
    <source>
        <dbReference type="Proteomes" id="UP000002620"/>
    </source>
</evidence>
<dbReference type="GO" id="GO:0005506">
    <property type="term" value="F:iron ion binding"/>
    <property type="evidence" value="ECO:0007669"/>
    <property type="project" value="UniProtKB-UniRule"/>
</dbReference>
<dbReference type="EC" id="2.3.1.234" evidence="8"/>
<dbReference type="KEGG" id="adg:Adeg_0150"/>
<dbReference type="Pfam" id="PF00814">
    <property type="entry name" value="TsaD"/>
    <property type="match status" value="1"/>
</dbReference>
<dbReference type="CDD" id="cd24133">
    <property type="entry name" value="ASKHA_NBD_TsaD_bac"/>
    <property type="match status" value="1"/>
</dbReference>
<protein>
    <recommendedName>
        <fullName evidence="8">tRNA N6-adenosine threonylcarbamoyltransferase</fullName>
        <ecNumber evidence="8">2.3.1.234</ecNumber>
    </recommendedName>
    <alternativeName>
        <fullName evidence="8">N6-L-threonylcarbamoyladenine synthase</fullName>
        <shortName evidence="8">t(6)A synthase</shortName>
    </alternativeName>
    <alternativeName>
        <fullName evidence="8">t(6)A37 threonylcarbamoyladenosine biosynthesis protein TsaD</fullName>
    </alternativeName>
    <alternativeName>
        <fullName evidence="8">tRNA threonylcarbamoyladenosine biosynthesis protein TsaD</fullName>
    </alternativeName>
</protein>
<accession>C9RAP5</accession>
<feature type="binding site" evidence="8">
    <location>
        <position position="185"/>
    </location>
    <ligand>
        <name>substrate</name>
    </ligand>
</feature>
<keyword evidence="2 8" id="KW-0808">Transferase</keyword>
<evidence type="ECO:0000256" key="6">
    <source>
        <dbReference type="ARBA" id="ARBA00023315"/>
    </source>
</evidence>
<dbReference type="InterPro" id="IPR017860">
    <property type="entry name" value="Peptidase_M22_CS"/>
</dbReference>
<keyword evidence="1 8" id="KW-0963">Cytoplasm</keyword>
<dbReference type="PANTHER" id="PTHR11735">
    <property type="entry name" value="TRNA N6-ADENOSINE THREONYLCARBAMOYLTRANSFERASE"/>
    <property type="match status" value="1"/>
</dbReference>